<keyword evidence="5" id="KW-1185">Reference proteome</keyword>
<organism evidence="2 4">
    <name type="scientific">Sphingosinicella microcystinivorans</name>
    <dbReference type="NCBI Taxonomy" id="335406"/>
    <lineage>
        <taxon>Bacteria</taxon>
        <taxon>Pseudomonadati</taxon>
        <taxon>Pseudomonadota</taxon>
        <taxon>Alphaproteobacteria</taxon>
        <taxon>Sphingomonadales</taxon>
        <taxon>Sphingosinicellaceae</taxon>
        <taxon>Sphingosinicella</taxon>
    </lineage>
</organism>
<dbReference type="SUPFAM" id="SSF52540">
    <property type="entry name" value="P-loop containing nucleoside triphosphate hydrolases"/>
    <property type="match status" value="1"/>
</dbReference>
<evidence type="ECO:0000259" key="1">
    <source>
        <dbReference type="Pfam" id="PF13521"/>
    </source>
</evidence>
<accession>A0AAD1G0M1</accession>
<evidence type="ECO:0000313" key="2">
    <source>
        <dbReference type="EMBL" id="BBE33686.1"/>
    </source>
</evidence>
<dbReference type="RefSeq" id="WP_243446527.1">
    <property type="nucleotide sequence ID" value="NZ_AP018711.1"/>
</dbReference>
<feature type="domain" description="NadR/Ttd14 AAA" evidence="1">
    <location>
        <begin position="2"/>
        <end position="162"/>
    </location>
</feature>
<dbReference type="InterPro" id="IPR038727">
    <property type="entry name" value="NadR/Ttd14_AAA_dom"/>
</dbReference>
<evidence type="ECO:0000313" key="5">
    <source>
        <dbReference type="Proteomes" id="UP000276029"/>
    </source>
</evidence>
<dbReference type="KEGG" id="smic:SmB9_13440"/>
<sequence length="176" mass="18893">MVLSGCSGGGKSTLLTELARRGHAIVTEPGRRIVEEELRGDGGALPWVNPAAFAARALAVAADDRAHAPTGSGWTFFDRGLVDAALALQHAAGQPASVTLAPFAPYHDTVFMTPPWPEIHVADRARRHGMDAAIAEYDRLLIGYRALGYETVILPKTSVEERARFVLRRIGSLPEA</sequence>
<dbReference type="Pfam" id="PF13521">
    <property type="entry name" value="AAA_28"/>
    <property type="match status" value="1"/>
</dbReference>
<dbReference type="EMBL" id="RBWX01000007">
    <property type="protein sequence ID" value="RKS90771.1"/>
    <property type="molecule type" value="Genomic_DNA"/>
</dbReference>
<dbReference type="Proteomes" id="UP000276029">
    <property type="component" value="Unassembled WGS sequence"/>
</dbReference>
<gene>
    <name evidence="3" type="ORF">DFR51_0312</name>
    <name evidence="2" type="ORF">SmB9_13440</name>
</gene>
<dbReference type="Proteomes" id="UP000275727">
    <property type="component" value="Chromosome"/>
</dbReference>
<name>A0AAD1G0M1_SPHMI</name>
<dbReference type="EMBL" id="AP018711">
    <property type="protein sequence ID" value="BBE33686.1"/>
    <property type="molecule type" value="Genomic_DNA"/>
</dbReference>
<reference evidence="3 5" key="2">
    <citation type="submission" date="2018-10" db="EMBL/GenBank/DDBJ databases">
        <title>Genomic Encyclopedia of Type Strains, Phase IV (KMG-IV): sequencing the most valuable type-strain genomes for metagenomic binning, comparative biology and taxonomic classification.</title>
        <authorList>
            <person name="Goeker M."/>
        </authorList>
    </citation>
    <scope>NUCLEOTIDE SEQUENCE [LARGE SCALE GENOMIC DNA]</scope>
    <source>
        <strain evidence="3 5">DSM 19791</strain>
    </source>
</reference>
<dbReference type="AlphaFoldDB" id="A0AAD1G0M1"/>
<evidence type="ECO:0000313" key="3">
    <source>
        <dbReference type="EMBL" id="RKS90771.1"/>
    </source>
</evidence>
<dbReference type="InterPro" id="IPR027417">
    <property type="entry name" value="P-loop_NTPase"/>
</dbReference>
<reference evidence="2 4" key="1">
    <citation type="submission" date="2018-06" db="EMBL/GenBank/DDBJ databases">
        <title>Complete Genome Sequence of the Microcystin-Degrading Bacterium Sphingosinicella microcystinivorans Strain B-9.</title>
        <authorList>
            <person name="Jin H."/>
            <person name="Nishizawa T."/>
            <person name="Guo Y."/>
            <person name="Nishizawa A."/>
            <person name="Park H."/>
            <person name="Kato H."/>
            <person name="Tsuji K."/>
            <person name="Harada K."/>
        </authorList>
    </citation>
    <scope>NUCLEOTIDE SEQUENCE [LARGE SCALE GENOMIC DNA]</scope>
    <source>
        <strain evidence="2 4">B9</strain>
    </source>
</reference>
<evidence type="ECO:0000313" key="4">
    <source>
        <dbReference type="Proteomes" id="UP000275727"/>
    </source>
</evidence>
<protein>
    <submittedName>
        <fullName evidence="2">ATPase</fullName>
    </submittedName>
</protein>
<dbReference type="Gene3D" id="3.40.50.300">
    <property type="entry name" value="P-loop containing nucleotide triphosphate hydrolases"/>
    <property type="match status" value="1"/>
</dbReference>
<proteinExistence type="predicted"/>